<dbReference type="SUPFAM" id="SSF81901">
    <property type="entry name" value="HCP-like"/>
    <property type="match status" value="2"/>
</dbReference>
<dbReference type="Gene3D" id="1.25.40.10">
    <property type="entry name" value="Tetratricopeptide repeat domain"/>
    <property type="match status" value="1"/>
</dbReference>
<name>A0A7H0H2H9_9ACTN</name>
<keyword evidence="3" id="KW-1185">Reference proteome</keyword>
<accession>A0A7H0H2H9</accession>
<dbReference type="KEGG" id="tdf:H9L22_10565"/>
<evidence type="ECO:0000256" key="1">
    <source>
        <dbReference type="SAM" id="MobiDB-lite"/>
    </source>
</evidence>
<sequence>MSQYLIEFCCPECERALGGFSNPLVGEIHDPDPSWSTIATGDLRTQETRWRELLSARTTPWRDSSASDTDPVHASLQVRTDSRGTWLVIDANGSEIFRELAAEDDIEPAPRLLAYLHARYGDRLRSFDPWRAFDFLAGDSLSATARIMALLQTLPERDGAAADRRSLGDPPPPNASPMTRLEWRAKHGDSDAMYWLGTELQERDPDTARRWLEEAADLGNPNAMFALGSFYRFSDLDASRDWLEKAAAHGDPGAMSNLGLLLQDSDPQAADDWAEAAAVKGDTDAAFNRGAMLTRLNQPHAARAWFERAAAGGDGRAAYNLGLMVVESDPSSARTWFERGARLGCVEAMAHLGYLLMEESPAKAMKWLERAADAGDRDAMVNCGVLSQRLAESWFKKAAAAGDTGALANLAYLLRGLRPDDSRQWAQRAVDSTDPELDDTLDILFPDAEPKMS</sequence>
<proteinExistence type="predicted"/>
<gene>
    <name evidence="2" type="ORF">H9L22_10565</name>
</gene>
<dbReference type="PANTHER" id="PTHR11102">
    <property type="entry name" value="SEL-1-LIKE PROTEIN"/>
    <property type="match status" value="1"/>
</dbReference>
<dbReference type="SMART" id="SM00671">
    <property type="entry name" value="SEL1"/>
    <property type="match status" value="7"/>
</dbReference>
<protein>
    <submittedName>
        <fullName evidence="2">Sel1 repeat family protein</fullName>
    </submittedName>
</protein>
<evidence type="ECO:0000313" key="3">
    <source>
        <dbReference type="Proteomes" id="UP000516117"/>
    </source>
</evidence>
<evidence type="ECO:0000313" key="2">
    <source>
        <dbReference type="EMBL" id="QNP54745.1"/>
    </source>
</evidence>
<dbReference type="AlphaFoldDB" id="A0A7H0H2H9"/>
<dbReference type="PANTHER" id="PTHR11102:SF160">
    <property type="entry name" value="ERAD-ASSOCIATED E3 UBIQUITIN-PROTEIN LIGASE COMPONENT HRD3"/>
    <property type="match status" value="1"/>
</dbReference>
<dbReference type="InterPro" id="IPR050767">
    <property type="entry name" value="Sel1_AlgK"/>
</dbReference>
<dbReference type="InterPro" id="IPR006597">
    <property type="entry name" value="Sel1-like"/>
</dbReference>
<dbReference type="InterPro" id="IPR011990">
    <property type="entry name" value="TPR-like_helical_dom_sf"/>
</dbReference>
<dbReference type="EMBL" id="CP060789">
    <property type="protein sequence ID" value="QNP54745.1"/>
    <property type="molecule type" value="Genomic_DNA"/>
</dbReference>
<dbReference type="Proteomes" id="UP000516117">
    <property type="component" value="Chromosome"/>
</dbReference>
<reference evidence="2 3" key="1">
    <citation type="submission" date="2020-08" db="EMBL/GenBank/DDBJ databases">
        <title>Genome sequence of Tessaracoccus defluvii JCM 17540T.</title>
        <authorList>
            <person name="Hyun D.-W."/>
            <person name="Bae J.-W."/>
        </authorList>
    </citation>
    <scope>NUCLEOTIDE SEQUENCE [LARGE SCALE GENOMIC DNA]</scope>
    <source>
        <strain evidence="2 3">JCM 17540</strain>
    </source>
</reference>
<dbReference type="Pfam" id="PF08238">
    <property type="entry name" value="Sel1"/>
    <property type="match status" value="6"/>
</dbReference>
<feature type="region of interest" description="Disordered" evidence="1">
    <location>
        <begin position="159"/>
        <end position="179"/>
    </location>
</feature>
<organism evidence="2 3">
    <name type="scientific">Tessaracoccus defluvii</name>
    <dbReference type="NCBI Taxonomy" id="1285901"/>
    <lineage>
        <taxon>Bacteria</taxon>
        <taxon>Bacillati</taxon>
        <taxon>Actinomycetota</taxon>
        <taxon>Actinomycetes</taxon>
        <taxon>Propionibacteriales</taxon>
        <taxon>Propionibacteriaceae</taxon>
        <taxon>Tessaracoccus</taxon>
    </lineage>
</organism>
<dbReference type="RefSeq" id="WP_187719883.1">
    <property type="nucleotide sequence ID" value="NZ_BAABBL010000008.1"/>
</dbReference>